<keyword evidence="4 6" id="KW-1133">Transmembrane helix</keyword>
<evidence type="ECO:0000313" key="8">
    <source>
        <dbReference type="Proteomes" id="UP000636505"/>
    </source>
</evidence>
<feature type="transmembrane region" description="Helical" evidence="6">
    <location>
        <begin position="6"/>
        <end position="35"/>
    </location>
</feature>
<organism evidence="7 8">
    <name type="scientific">Vasconcelosia minhoensis LEGE 07310</name>
    <dbReference type="NCBI Taxonomy" id="915328"/>
    <lineage>
        <taxon>Bacteria</taxon>
        <taxon>Bacillati</taxon>
        <taxon>Cyanobacteriota</taxon>
        <taxon>Cyanophyceae</taxon>
        <taxon>Nodosilineales</taxon>
        <taxon>Cymatolegaceae</taxon>
        <taxon>Vasconcelosia</taxon>
        <taxon>Vasconcelosia minhoensis</taxon>
    </lineage>
</organism>
<dbReference type="InterPro" id="IPR002549">
    <property type="entry name" value="AI-2E-like"/>
</dbReference>
<dbReference type="PANTHER" id="PTHR21716">
    <property type="entry name" value="TRANSMEMBRANE PROTEIN"/>
    <property type="match status" value="1"/>
</dbReference>
<reference evidence="7" key="1">
    <citation type="submission" date="2020-10" db="EMBL/GenBank/DDBJ databases">
        <authorList>
            <person name="Castelo-Branco R."/>
            <person name="Eusebio N."/>
            <person name="Adriana R."/>
            <person name="Vieira A."/>
            <person name="Brugerolle De Fraissinette N."/>
            <person name="Rezende De Castro R."/>
            <person name="Schneider M.P."/>
            <person name="Vasconcelos V."/>
            <person name="Leao P.N."/>
        </authorList>
    </citation>
    <scope>NUCLEOTIDE SEQUENCE</scope>
    <source>
        <strain evidence="7">LEGE 07310</strain>
    </source>
</reference>
<protein>
    <submittedName>
        <fullName evidence="7">AI-2E family transporter</fullName>
    </submittedName>
</protein>
<proteinExistence type="inferred from homology"/>
<gene>
    <name evidence="7" type="ORF">IQ241_01925</name>
</gene>
<dbReference type="GO" id="GO:0016020">
    <property type="term" value="C:membrane"/>
    <property type="evidence" value="ECO:0007669"/>
    <property type="project" value="UniProtKB-SubCell"/>
</dbReference>
<feature type="transmembrane region" description="Helical" evidence="6">
    <location>
        <begin position="138"/>
        <end position="162"/>
    </location>
</feature>
<dbReference type="Proteomes" id="UP000636505">
    <property type="component" value="Unassembled WGS sequence"/>
</dbReference>
<dbReference type="RefSeq" id="WP_193904726.1">
    <property type="nucleotide sequence ID" value="NZ_JADEXG010000003.1"/>
</dbReference>
<dbReference type="EMBL" id="JADEXG010000003">
    <property type="protein sequence ID" value="MBE9076062.1"/>
    <property type="molecule type" value="Genomic_DNA"/>
</dbReference>
<evidence type="ECO:0000256" key="3">
    <source>
        <dbReference type="ARBA" id="ARBA00022692"/>
    </source>
</evidence>
<keyword evidence="5 6" id="KW-0472">Membrane</keyword>
<dbReference type="AlphaFoldDB" id="A0A8J7AV44"/>
<feature type="transmembrane region" description="Helical" evidence="6">
    <location>
        <begin position="196"/>
        <end position="219"/>
    </location>
</feature>
<accession>A0A8J7AV44</accession>
<feature type="transmembrane region" description="Helical" evidence="6">
    <location>
        <begin position="55"/>
        <end position="76"/>
    </location>
</feature>
<comment type="subcellular location">
    <subcellularLocation>
        <location evidence="1">Membrane</location>
        <topology evidence="1">Multi-pass membrane protein</topology>
    </subcellularLocation>
</comment>
<evidence type="ECO:0000313" key="7">
    <source>
        <dbReference type="EMBL" id="MBE9076062.1"/>
    </source>
</evidence>
<dbReference type="PANTHER" id="PTHR21716:SF62">
    <property type="entry name" value="TRANSPORT PROTEIN YDBI-RELATED"/>
    <property type="match status" value="1"/>
</dbReference>
<evidence type="ECO:0000256" key="4">
    <source>
        <dbReference type="ARBA" id="ARBA00022989"/>
    </source>
</evidence>
<feature type="transmembrane region" description="Helical" evidence="6">
    <location>
        <begin position="225"/>
        <end position="243"/>
    </location>
</feature>
<evidence type="ECO:0000256" key="6">
    <source>
        <dbReference type="SAM" id="Phobius"/>
    </source>
</evidence>
<comment type="similarity">
    <text evidence="2">Belongs to the autoinducer-2 exporter (AI-2E) (TC 2.A.86) family.</text>
</comment>
<evidence type="ECO:0000256" key="5">
    <source>
        <dbReference type="ARBA" id="ARBA00023136"/>
    </source>
</evidence>
<name>A0A8J7AV44_9CYAN</name>
<keyword evidence="3 6" id="KW-0812">Transmembrane</keyword>
<dbReference type="GO" id="GO:0055085">
    <property type="term" value="P:transmembrane transport"/>
    <property type="evidence" value="ECO:0007669"/>
    <property type="project" value="TreeGrafter"/>
</dbReference>
<dbReference type="Pfam" id="PF01594">
    <property type="entry name" value="AI-2E_transport"/>
    <property type="match status" value="1"/>
</dbReference>
<keyword evidence="8" id="KW-1185">Reference proteome</keyword>
<comment type="caution">
    <text evidence="7">The sequence shown here is derived from an EMBL/GenBank/DDBJ whole genome shotgun (WGS) entry which is preliminary data.</text>
</comment>
<evidence type="ECO:0000256" key="2">
    <source>
        <dbReference type="ARBA" id="ARBA00009773"/>
    </source>
</evidence>
<feature type="transmembrane region" description="Helical" evidence="6">
    <location>
        <begin position="293"/>
        <end position="323"/>
    </location>
</feature>
<evidence type="ECO:0000256" key="1">
    <source>
        <dbReference type="ARBA" id="ARBA00004141"/>
    </source>
</evidence>
<sequence>MKLSQYVSLIALILALYILWQIRQVLLLAFSAVILATVLSQGVQRLQRWQLQRGLAVVLMILVTIALFAIIVAGVVPPFVSQLQQLFQLVPQGVERLENLIDNLELMVPEKFTENLRGFNGILQQLQALDAQMVVERFYLLFSNTLTILLNILLVLVLSIMLMADPQPYQRAFVRLFPASYRDRIRAILQQCEESIAGWALGIFFNMTIITVLSGLGLWLLDVPLAFASALLAGLLTFIPNIGPAISVIPPVATALLASPWKALAVVGLYIGVQQVESNFLTPLVMQKQVSILPAVTLLSQLICAIFFGFLGLLLALPLTVVAQIWLKELWVKPVLDQS</sequence>